<comment type="similarity">
    <text evidence="7">Belongs to the binding-protein-dependent transport system permease family.</text>
</comment>
<keyword evidence="3" id="KW-1003">Cell membrane</keyword>
<feature type="transmembrane region" description="Helical" evidence="7">
    <location>
        <begin position="276"/>
        <end position="293"/>
    </location>
</feature>
<dbReference type="Gene3D" id="1.10.3720.10">
    <property type="entry name" value="MetI-like"/>
    <property type="match status" value="1"/>
</dbReference>
<reference evidence="9 10" key="1">
    <citation type="journal article" date="2009" name="Int. J. Syst. Evol. Microbiol.">
        <title>Paenibacillus contaminans sp. nov., isolated from a contaminated laboratory plate.</title>
        <authorList>
            <person name="Chou J.H."/>
            <person name="Lee J.H."/>
            <person name="Lin M.C."/>
            <person name="Chang P.S."/>
            <person name="Arun A.B."/>
            <person name="Young C.C."/>
            <person name="Chen W.M."/>
        </authorList>
    </citation>
    <scope>NUCLEOTIDE SEQUENCE [LARGE SCALE GENOMIC DNA]</scope>
    <source>
        <strain evidence="9 10">CKOBP-6</strain>
    </source>
</reference>
<dbReference type="SUPFAM" id="SSF161098">
    <property type="entry name" value="MetI-like"/>
    <property type="match status" value="1"/>
</dbReference>
<dbReference type="InterPro" id="IPR000515">
    <property type="entry name" value="MetI-like"/>
</dbReference>
<keyword evidence="2 7" id="KW-0813">Transport</keyword>
<keyword evidence="10" id="KW-1185">Reference proteome</keyword>
<feature type="transmembrane region" description="Helical" evidence="7">
    <location>
        <begin position="25"/>
        <end position="45"/>
    </location>
</feature>
<evidence type="ECO:0000256" key="3">
    <source>
        <dbReference type="ARBA" id="ARBA00022475"/>
    </source>
</evidence>
<sequence length="308" mass="34616">MRITAFSEKGDGKLVERASWSRKSFLAFNYIVLSVMALACLFPIVQMVAVSFSSGAAASSGRVTIFPIEFTLDAYRYVMRNDAFMRAVWVSVERIMLGCTLQMLMMVLIAYPLSKDVSKFRYRTVYVWFFMITILFSGGLIPTYLTIKATGLLNTVWALIIPSAVPVFSVVLLLNFFRNLPKELSEAAFIDGAGHWKTLWKVYIPLSTPGLATLLLFSLVGHWNSWFDGIIYMNSPERYPLQSYLQTIILMKQDSSALSVMDANILANLSDRTLKSAQIGLGALPILLVYPFLQRFFMKGIVLGSVKE</sequence>
<dbReference type="PANTHER" id="PTHR43744">
    <property type="entry name" value="ABC TRANSPORTER PERMEASE PROTEIN MG189-RELATED-RELATED"/>
    <property type="match status" value="1"/>
</dbReference>
<organism evidence="9 10">
    <name type="scientific">Paenibacillus contaminans</name>
    <dbReference type="NCBI Taxonomy" id="450362"/>
    <lineage>
        <taxon>Bacteria</taxon>
        <taxon>Bacillati</taxon>
        <taxon>Bacillota</taxon>
        <taxon>Bacilli</taxon>
        <taxon>Bacillales</taxon>
        <taxon>Paenibacillaceae</taxon>
        <taxon>Paenibacillus</taxon>
    </lineage>
</organism>
<evidence type="ECO:0000256" key="2">
    <source>
        <dbReference type="ARBA" id="ARBA00022448"/>
    </source>
</evidence>
<evidence type="ECO:0000313" key="9">
    <source>
        <dbReference type="EMBL" id="RAV21026.1"/>
    </source>
</evidence>
<gene>
    <name evidence="9" type="ORF">DQG23_13155</name>
</gene>
<feature type="transmembrane region" description="Helical" evidence="7">
    <location>
        <begin position="125"/>
        <end position="145"/>
    </location>
</feature>
<name>A0A329MNY3_9BACL</name>
<proteinExistence type="inferred from homology"/>
<feature type="transmembrane region" description="Helical" evidence="7">
    <location>
        <begin position="95"/>
        <end position="113"/>
    </location>
</feature>
<evidence type="ECO:0000256" key="6">
    <source>
        <dbReference type="ARBA" id="ARBA00023136"/>
    </source>
</evidence>
<dbReference type="EMBL" id="QMFB01000006">
    <property type="protein sequence ID" value="RAV21026.1"/>
    <property type="molecule type" value="Genomic_DNA"/>
</dbReference>
<dbReference type="PANTHER" id="PTHR43744:SF9">
    <property type="entry name" value="POLYGALACTURONAN_RHAMNOGALACTURONAN TRANSPORT SYSTEM PERMEASE PROTEIN YTCP"/>
    <property type="match status" value="1"/>
</dbReference>
<keyword evidence="6 7" id="KW-0472">Membrane</keyword>
<dbReference type="Pfam" id="PF00528">
    <property type="entry name" value="BPD_transp_1"/>
    <property type="match status" value="1"/>
</dbReference>
<dbReference type="GO" id="GO:0055085">
    <property type="term" value="P:transmembrane transport"/>
    <property type="evidence" value="ECO:0007669"/>
    <property type="project" value="InterPro"/>
</dbReference>
<protein>
    <submittedName>
        <fullName evidence="9">Carbohydrate ABC transporter permease</fullName>
    </submittedName>
</protein>
<dbReference type="PROSITE" id="PS50928">
    <property type="entry name" value="ABC_TM1"/>
    <property type="match status" value="1"/>
</dbReference>
<evidence type="ECO:0000256" key="5">
    <source>
        <dbReference type="ARBA" id="ARBA00022989"/>
    </source>
</evidence>
<dbReference type="OrthoDB" id="9810086at2"/>
<dbReference type="InterPro" id="IPR035906">
    <property type="entry name" value="MetI-like_sf"/>
</dbReference>
<feature type="domain" description="ABC transmembrane type-1" evidence="8">
    <location>
        <begin position="88"/>
        <end position="275"/>
    </location>
</feature>
<dbReference type="GO" id="GO:0005886">
    <property type="term" value="C:plasma membrane"/>
    <property type="evidence" value="ECO:0007669"/>
    <property type="project" value="UniProtKB-SubCell"/>
</dbReference>
<evidence type="ECO:0000256" key="4">
    <source>
        <dbReference type="ARBA" id="ARBA00022692"/>
    </source>
</evidence>
<evidence type="ECO:0000256" key="7">
    <source>
        <dbReference type="RuleBase" id="RU363032"/>
    </source>
</evidence>
<dbReference type="CDD" id="cd06261">
    <property type="entry name" value="TM_PBP2"/>
    <property type="match status" value="1"/>
</dbReference>
<accession>A0A329MNY3</accession>
<feature type="transmembrane region" description="Helical" evidence="7">
    <location>
        <begin position="198"/>
        <end position="220"/>
    </location>
</feature>
<dbReference type="Proteomes" id="UP000250369">
    <property type="component" value="Unassembled WGS sequence"/>
</dbReference>
<comment type="caution">
    <text evidence="9">The sequence shown here is derived from an EMBL/GenBank/DDBJ whole genome shotgun (WGS) entry which is preliminary data.</text>
</comment>
<evidence type="ECO:0000256" key="1">
    <source>
        <dbReference type="ARBA" id="ARBA00004651"/>
    </source>
</evidence>
<keyword evidence="5 7" id="KW-1133">Transmembrane helix</keyword>
<comment type="subcellular location">
    <subcellularLocation>
        <location evidence="1 7">Cell membrane</location>
        <topology evidence="1 7">Multi-pass membrane protein</topology>
    </subcellularLocation>
</comment>
<evidence type="ECO:0000313" key="10">
    <source>
        <dbReference type="Proteomes" id="UP000250369"/>
    </source>
</evidence>
<dbReference type="AlphaFoldDB" id="A0A329MNY3"/>
<evidence type="ECO:0000259" key="8">
    <source>
        <dbReference type="PROSITE" id="PS50928"/>
    </source>
</evidence>
<feature type="transmembrane region" description="Helical" evidence="7">
    <location>
        <begin position="157"/>
        <end position="177"/>
    </location>
</feature>
<keyword evidence="4 7" id="KW-0812">Transmembrane</keyword>